<feature type="coiled-coil region" evidence="4">
    <location>
        <begin position="161"/>
        <end position="188"/>
    </location>
</feature>
<dbReference type="Gene3D" id="3.30.565.10">
    <property type="entry name" value="Histidine kinase-like ATPase, C-terminal domain"/>
    <property type="match status" value="1"/>
</dbReference>
<name>A0A7S3L8F9_9STRA</name>
<dbReference type="InterPro" id="IPR004358">
    <property type="entry name" value="Sig_transdc_His_kin-like_C"/>
</dbReference>
<evidence type="ECO:0008006" key="9">
    <source>
        <dbReference type="Google" id="ProtNLM"/>
    </source>
</evidence>
<sequence length="654" mass="72706">METFLTGYVECVRDLGLVLGRMNVEAVLVQPNESSYVWKWESGVPFESCHKPHQEFKEKRTIHRESAPFNVLMDTSASHIRFCASAIVVPHALNWMKKLGYEDYFALPIKHKGKFKGAVAWCTKRKGGFDADHIQFLEQSMQCLSTVLRTHTSDIVMSHLVGRLQDEVDSRTEELAKANQDLARANRHVINQSQAQLRHFAMMAHEIRTPLNGILGLASLLDQTPLNEEQKDIVQTISSSGDLLQRVVDDVLDYSKLAAGRVEIDMQVSDLPAILQPVHKSMSIRAKQHNITLRSTLAPDLPEKLYCDGRRMQQILYNLLGNAIKFSNPGGIVEFAIKAIDTPQGRRLWVKVKDYGKGIARQHLGRLFQPFLQAHGERNQLYGGTGLGLAITSKLVQALGGTIKVDSELARWTEFNVDLPCQSGPPDSNPESGHHMIKCLKPILLSQRSDESSAQSECASLKRPAIGDDADTRDIEPSNKRMKLVEEETMQPAEAAAAVKSQAASVKQIEQFCPSRTQAACSGLEIVRVLCAEDNLVNQKLITRVLKKIGVKEVDLVDNGSKAVVKTREKDYDLILMDMQMPIMDGLQATRLIKKHKNASGASPRVVFVSAHALKEIKYEAMESGADGFIAKPYNFGQIQDVVAQVAEQLKKGC</sequence>
<reference evidence="8" key="1">
    <citation type="submission" date="2021-01" db="EMBL/GenBank/DDBJ databases">
        <authorList>
            <person name="Corre E."/>
            <person name="Pelletier E."/>
            <person name="Niang G."/>
            <person name="Scheremetjew M."/>
            <person name="Finn R."/>
            <person name="Kale V."/>
            <person name="Holt S."/>
            <person name="Cochrane G."/>
            <person name="Meng A."/>
            <person name="Brown T."/>
            <person name="Cohen L."/>
        </authorList>
    </citation>
    <scope>NUCLEOTIDE SEQUENCE</scope>
    <source>
        <strain evidence="8">CCMP127</strain>
    </source>
</reference>
<keyword evidence="1 3" id="KW-0597">Phosphoprotein</keyword>
<gene>
    <name evidence="8" type="ORF">ACOF00016_LOCUS11947</name>
</gene>
<dbReference type="Gene3D" id="3.40.50.2300">
    <property type="match status" value="1"/>
</dbReference>
<evidence type="ECO:0000256" key="5">
    <source>
        <dbReference type="SAM" id="MobiDB-lite"/>
    </source>
</evidence>
<dbReference type="Pfam" id="PF02518">
    <property type="entry name" value="HATPase_c"/>
    <property type="match status" value="1"/>
</dbReference>
<dbReference type="PRINTS" id="PR00344">
    <property type="entry name" value="BCTRLSENSOR"/>
</dbReference>
<dbReference type="CDD" id="cd17546">
    <property type="entry name" value="REC_hyHK_CKI1_RcsC-like"/>
    <property type="match status" value="1"/>
</dbReference>
<dbReference type="PANTHER" id="PTHR45339">
    <property type="entry name" value="HYBRID SIGNAL TRANSDUCTION HISTIDINE KINASE J"/>
    <property type="match status" value="1"/>
</dbReference>
<dbReference type="PROSITE" id="PS50109">
    <property type="entry name" value="HIS_KIN"/>
    <property type="match status" value="1"/>
</dbReference>
<keyword evidence="4" id="KW-0175">Coiled coil</keyword>
<dbReference type="InterPro" id="IPR036890">
    <property type="entry name" value="HATPase_C_sf"/>
</dbReference>
<evidence type="ECO:0000313" key="8">
    <source>
        <dbReference type="EMBL" id="CAE0414743.1"/>
    </source>
</evidence>
<feature type="domain" description="Response regulatory" evidence="7">
    <location>
        <begin position="528"/>
        <end position="647"/>
    </location>
</feature>
<dbReference type="InterPro" id="IPR005467">
    <property type="entry name" value="His_kinase_dom"/>
</dbReference>
<dbReference type="InterPro" id="IPR003594">
    <property type="entry name" value="HATPase_dom"/>
</dbReference>
<protein>
    <recommendedName>
        <fullName evidence="9">Guanylate cyclase</fullName>
    </recommendedName>
</protein>
<dbReference type="SMART" id="SM00387">
    <property type="entry name" value="HATPase_c"/>
    <property type="match status" value="1"/>
</dbReference>
<accession>A0A7S3L8F9</accession>
<dbReference type="EMBL" id="HBIM01015118">
    <property type="protein sequence ID" value="CAE0414743.1"/>
    <property type="molecule type" value="Transcribed_RNA"/>
</dbReference>
<evidence type="ECO:0000256" key="4">
    <source>
        <dbReference type="SAM" id="Coils"/>
    </source>
</evidence>
<dbReference type="AlphaFoldDB" id="A0A7S3L8F9"/>
<dbReference type="InterPro" id="IPR011006">
    <property type="entry name" value="CheY-like_superfamily"/>
</dbReference>
<dbReference type="CDD" id="cd00082">
    <property type="entry name" value="HisKA"/>
    <property type="match status" value="1"/>
</dbReference>
<dbReference type="GO" id="GO:0000155">
    <property type="term" value="F:phosphorelay sensor kinase activity"/>
    <property type="evidence" value="ECO:0007669"/>
    <property type="project" value="InterPro"/>
</dbReference>
<keyword evidence="2" id="KW-0902">Two-component regulatory system</keyword>
<evidence type="ECO:0000256" key="3">
    <source>
        <dbReference type="PROSITE-ProRule" id="PRU00169"/>
    </source>
</evidence>
<dbReference type="SUPFAM" id="SSF47384">
    <property type="entry name" value="Homodimeric domain of signal transducing histidine kinase"/>
    <property type="match status" value="1"/>
</dbReference>
<feature type="domain" description="Histidine kinase" evidence="6">
    <location>
        <begin position="202"/>
        <end position="423"/>
    </location>
</feature>
<organism evidence="8">
    <name type="scientific">Amphora coffeiformis</name>
    <dbReference type="NCBI Taxonomy" id="265554"/>
    <lineage>
        <taxon>Eukaryota</taxon>
        <taxon>Sar</taxon>
        <taxon>Stramenopiles</taxon>
        <taxon>Ochrophyta</taxon>
        <taxon>Bacillariophyta</taxon>
        <taxon>Bacillariophyceae</taxon>
        <taxon>Bacillariophycidae</taxon>
        <taxon>Thalassiophysales</taxon>
        <taxon>Catenulaceae</taxon>
        <taxon>Amphora</taxon>
    </lineage>
</organism>
<dbReference type="SUPFAM" id="SSF55874">
    <property type="entry name" value="ATPase domain of HSP90 chaperone/DNA topoisomerase II/histidine kinase"/>
    <property type="match status" value="1"/>
</dbReference>
<evidence type="ECO:0000259" key="7">
    <source>
        <dbReference type="PROSITE" id="PS50110"/>
    </source>
</evidence>
<dbReference type="Gene3D" id="1.10.287.130">
    <property type="match status" value="1"/>
</dbReference>
<evidence type="ECO:0000256" key="1">
    <source>
        <dbReference type="ARBA" id="ARBA00022553"/>
    </source>
</evidence>
<dbReference type="SUPFAM" id="SSF52172">
    <property type="entry name" value="CheY-like"/>
    <property type="match status" value="1"/>
</dbReference>
<dbReference type="SMART" id="SM00448">
    <property type="entry name" value="REC"/>
    <property type="match status" value="1"/>
</dbReference>
<dbReference type="PANTHER" id="PTHR45339:SF1">
    <property type="entry name" value="HYBRID SIGNAL TRANSDUCTION HISTIDINE KINASE J"/>
    <property type="match status" value="1"/>
</dbReference>
<proteinExistence type="predicted"/>
<evidence type="ECO:0000256" key="2">
    <source>
        <dbReference type="ARBA" id="ARBA00023012"/>
    </source>
</evidence>
<dbReference type="SMART" id="SM00388">
    <property type="entry name" value="HisKA"/>
    <property type="match status" value="1"/>
</dbReference>
<dbReference type="Pfam" id="PF00072">
    <property type="entry name" value="Response_reg"/>
    <property type="match status" value="1"/>
</dbReference>
<feature type="modified residue" description="4-aspartylphosphate" evidence="3">
    <location>
        <position position="578"/>
    </location>
</feature>
<dbReference type="InterPro" id="IPR003661">
    <property type="entry name" value="HisK_dim/P_dom"/>
</dbReference>
<evidence type="ECO:0000259" key="6">
    <source>
        <dbReference type="PROSITE" id="PS50109"/>
    </source>
</evidence>
<dbReference type="InterPro" id="IPR001789">
    <property type="entry name" value="Sig_transdc_resp-reg_receiver"/>
</dbReference>
<feature type="region of interest" description="Disordered" evidence="5">
    <location>
        <begin position="456"/>
        <end position="477"/>
    </location>
</feature>
<dbReference type="PROSITE" id="PS50110">
    <property type="entry name" value="RESPONSE_REGULATORY"/>
    <property type="match status" value="1"/>
</dbReference>
<dbReference type="InterPro" id="IPR036097">
    <property type="entry name" value="HisK_dim/P_sf"/>
</dbReference>
<dbReference type="Pfam" id="PF00512">
    <property type="entry name" value="HisKA"/>
    <property type="match status" value="1"/>
</dbReference>